<proteinExistence type="predicted"/>
<reference evidence="3 4" key="1">
    <citation type="submission" date="2021-02" db="EMBL/GenBank/DDBJ databases">
        <title>Plant Genome Project.</title>
        <authorList>
            <person name="Zhang R.-G."/>
        </authorList>
    </citation>
    <scope>NUCLEOTIDE SEQUENCE [LARGE SCALE GENOMIC DNA]</scope>
    <source>
        <tissue evidence="3">Leaves</tissue>
    </source>
</reference>
<keyword evidence="2" id="KW-0472">Membrane</keyword>
<keyword evidence="2" id="KW-0812">Transmembrane</keyword>
<keyword evidence="4" id="KW-1185">Reference proteome</keyword>
<gene>
    <name evidence="3" type="ORF">JRO89_XS15G0138000</name>
</gene>
<dbReference type="PANTHER" id="PTHR33625">
    <property type="entry name" value="OS08G0179900 PROTEIN"/>
    <property type="match status" value="1"/>
</dbReference>
<dbReference type="Proteomes" id="UP000827721">
    <property type="component" value="Unassembled WGS sequence"/>
</dbReference>
<name>A0ABQ8H228_9ROSI</name>
<evidence type="ECO:0000313" key="3">
    <source>
        <dbReference type="EMBL" id="KAH7544264.1"/>
    </source>
</evidence>
<keyword evidence="2" id="KW-1133">Transmembrane helix</keyword>
<comment type="caution">
    <text evidence="3">The sequence shown here is derived from an EMBL/GenBank/DDBJ whole genome shotgun (WGS) entry which is preliminary data.</text>
</comment>
<protein>
    <submittedName>
        <fullName evidence="3">Uncharacterized protein</fullName>
    </submittedName>
</protein>
<accession>A0ABQ8H228</accession>
<evidence type="ECO:0000256" key="1">
    <source>
        <dbReference type="SAM" id="MobiDB-lite"/>
    </source>
</evidence>
<feature type="transmembrane region" description="Helical" evidence="2">
    <location>
        <begin position="298"/>
        <end position="315"/>
    </location>
</feature>
<feature type="region of interest" description="Disordered" evidence="1">
    <location>
        <begin position="218"/>
        <end position="243"/>
    </location>
</feature>
<organism evidence="3 4">
    <name type="scientific">Xanthoceras sorbifolium</name>
    <dbReference type="NCBI Taxonomy" id="99658"/>
    <lineage>
        <taxon>Eukaryota</taxon>
        <taxon>Viridiplantae</taxon>
        <taxon>Streptophyta</taxon>
        <taxon>Embryophyta</taxon>
        <taxon>Tracheophyta</taxon>
        <taxon>Spermatophyta</taxon>
        <taxon>Magnoliopsida</taxon>
        <taxon>eudicotyledons</taxon>
        <taxon>Gunneridae</taxon>
        <taxon>Pentapetalae</taxon>
        <taxon>rosids</taxon>
        <taxon>malvids</taxon>
        <taxon>Sapindales</taxon>
        <taxon>Sapindaceae</taxon>
        <taxon>Xanthoceroideae</taxon>
        <taxon>Xanthoceras</taxon>
    </lineage>
</organism>
<evidence type="ECO:0000313" key="4">
    <source>
        <dbReference type="Proteomes" id="UP000827721"/>
    </source>
</evidence>
<dbReference type="EMBL" id="JAFEMO010000015">
    <property type="protein sequence ID" value="KAH7544264.1"/>
    <property type="molecule type" value="Genomic_DNA"/>
</dbReference>
<evidence type="ECO:0000256" key="2">
    <source>
        <dbReference type="SAM" id="Phobius"/>
    </source>
</evidence>
<dbReference type="PANTHER" id="PTHR33625:SF4">
    <property type="entry name" value="OS08G0179900 PROTEIN"/>
    <property type="match status" value="1"/>
</dbReference>
<sequence length="318" mass="33244">MGGGAAMRAAGKLTGMGIFNAGWRGAFSAAPPAEQGLRNVSRPAASVVSTVGSSGADVAAVQKASWEADWDFAGVEEDLLVKSSSEPIARVVFDAAPTLEEAKDATADLKEALDRVYLSSPESAAYQNGGTFKDGPAFGLPLHANTDNLEIKSCISCDSKLTSVPAPAFNAFKLLSESPRVQSVVASIVADPKVWHSVMANEELKEFLVSQKSNAAVQDQESPRDFYEASDSIPGGDTAEQFGDAENGVKDFFQKIKETVVEMVGGVSGFFQNLFGSSPAENASADAGFGASFMEKTIGASVMGLAIMVITVVVLKRV</sequence>